<evidence type="ECO:0008006" key="4">
    <source>
        <dbReference type="Google" id="ProtNLM"/>
    </source>
</evidence>
<feature type="region of interest" description="Disordered" evidence="1">
    <location>
        <begin position="37"/>
        <end position="56"/>
    </location>
</feature>
<reference evidence="3" key="2">
    <citation type="journal article" date="2007" name="PLoS Biol.">
        <title>Survey sequencing and comparative analysis of the elephant shark (Callorhinchus milii) genome.</title>
        <authorList>
            <person name="Venkatesh B."/>
            <person name="Kirkness E.F."/>
            <person name="Loh Y.H."/>
            <person name="Halpern A.L."/>
            <person name="Lee A.P."/>
            <person name="Johnson J."/>
            <person name="Dandona N."/>
            <person name="Viswanathan L.D."/>
            <person name="Tay A."/>
            <person name="Venter J.C."/>
            <person name="Strausberg R.L."/>
            <person name="Brenner S."/>
        </authorList>
    </citation>
    <scope>NUCLEOTIDE SEQUENCE [LARGE SCALE GENOMIC DNA]</scope>
</reference>
<accession>A0A4W3GTU3</accession>
<proteinExistence type="predicted"/>
<dbReference type="Ensembl" id="ENSCMIT00000007848.1">
    <property type="protein sequence ID" value="ENSCMIP00000007623.1"/>
    <property type="gene ID" value="ENSCMIG00000004173.1"/>
</dbReference>
<dbReference type="InterPro" id="IPR029193">
    <property type="entry name" value="TEX12"/>
</dbReference>
<evidence type="ECO:0000256" key="1">
    <source>
        <dbReference type="SAM" id="MobiDB-lite"/>
    </source>
</evidence>
<evidence type="ECO:0000313" key="2">
    <source>
        <dbReference type="Ensembl" id="ENSCMIP00000007623.1"/>
    </source>
</evidence>
<evidence type="ECO:0000313" key="3">
    <source>
        <dbReference type="Proteomes" id="UP000314986"/>
    </source>
</evidence>
<dbReference type="STRING" id="7868.ENSCMIP00000007623"/>
<dbReference type="Pfam" id="PF15219">
    <property type="entry name" value="TEX12"/>
    <property type="match status" value="1"/>
</dbReference>
<reference evidence="3" key="3">
    <citation type="journal article" date="2014" name="Nature">
        <title>Elephant shark genome provides unique insights into gnathostome evolution.</title>
        <authorList>
            <consortium name="International Elephant Shark Genome Sequencing Consortium"/>
            <person name="Venkatesh B."/>
            <person name="Lee A.P."/>
            <person name="Ravi V."/>
            <person name="Maurya A.K."/>
            <person name="Lian M.M."/>
            <person name="Swann J.B."/>
            <person name="Ohta Y."/>
            <person name="Flajnik M.F."/>
            <person name="Sutoh Y."/>
            <person name="Kasahara M."/>
            <person name="Hoon S."/>
            <person name="Gangu V."/>
            <person name="Roy S.W."/>
            <person name="Irimia M."/>
            <person name="Korzh V."/>
            <person name="Kondrychyn I."/>
            <person name="Lim Z.W."/>
            <person name="Tay B.H."/>
            <person name="Tohari S."/>
            <person name="Kong K.W."/>
            <person name="Ho S."/>
            <person name="Lorente-Galdos B."/>
            <person name="Quilez J."/>
            <person name="Marques-Bonet T."/>
            <person name="Raney B.J."/>
            <person name="Ingham P.W."/>
            <person name="Tay A."/>
            <person name="Hillier L.W."/>
            <person name="Minx P."/>
            <person name="Boehm T."/>
            <person name="Wilson R.K."/>
            <person name="Brenner S."/>
            <person name="Warren W.C."/>
        </authorList>
    </citation>
    <scope>NUCLEOTIDE SEQUENCE [LARGE SCALE GENOMIC DNA]</scope>
</reference>
<dbReference type="Proteomes" id="UP000314986">
    <property type="component" value="Unassembled WGS sequence"/>
</dbReference>
<reference evidence="3" key="1">
    <citation type="journal article" date="2006" name="Science">
        <title>Ancient noncoding elements conserved in the human genome.</title>
        <authorList>
            <person name="Venkatesh B."/>
            <person name="Kirkness E.F."/>
            <person name="Loh Y.H."/>
            <person name="Halpern A.L."/>
            <person name="Lee A.P."/>
            <person name="Johnson J."/>
            <person name="Dandona N."/>
            <person name="Viswanathan L.D."/>
            <person name="Tay A."/>
            <person name="Venter J.C."/>
            <person name="Strausberg R.L."/>
            <person name="Brenner S."/>
        </authorList>
    </citation>
    <scope>NUCLEOTIDE SEQUENCE [LARGE SCALE GENOMIC DNA]</scope>
</reference>
<organism evidence="2 3">
    <name type="scientific">Callorhinchus milii</name>
    <name type="common">Ghost shark</name>
    <dbReference type="NCBI Taxonomy" id="7868"/>
    <lineage>
        <taxon>Eukaryota</taxon>
        <taxon>Metazoa</taxon>
        <taxon>Chordata</taxon>
        <taxon>Craniata</taxon>
        <taxon>Vertebrata</taxon>
        <taxon>Chondrichthyes</taxon>
        <taxon>Holocephali</taxon>
        <taxon>Chimaeriformes</taxon>
        <taxon>Callorhinchidae</taxon>
        <taxon>Callorhinchus</taxon>
    </lineage>
</organism>
<dbReference type="PANTHER" id="PTHR37349">
    <property type="entry name" value="TESTIS-EXPRESSED PROTEIN 12"/>
    <property type="match status" value="1"/>
</dbReference>
<reference evidence="2" key="4">
    <citation type="submission" date="2025-08" db="UniProtKB">
        <authorList>
            <consortium name="Ensembl"/>
        </authorList>
    </citation>
    <scope>IDENTIFICATION</scope>
</reference>
<dbReference type="PANTHER" id="PTHR37349:SF1">
    <property type="entry name" value="TESTIS-EXPRESSED PROTEIN 12"/>
    <property type="match status" value="1"/>
</dbReference>
<reference evidence="2" key="5">
    <citation type="submission" date="2025-09" db="UniProtKB">
        <authorList>
            <consortium name="Ensembl"/>
        </authorList>
    </citation>
    <scope>IDENTIFICATION</scope>
</reference>
<dbReference type="AlphaFoldDB" id="A0A4W3GTU3"/>
<keyword evidence="3" id="KW-1185">Reference proteome</keyword>
<protein>
    <recommendedName>
        <fullName evidence="4">Testis-expressed sequence 12 protein-like protein</fullName>
    </recommendedName>
</protein>
<feature type="compositionally biased region" description="Basic and acidic residues" evidence="1">
    <location>
        <begin position="37"/>
        <end position="46"/>
    </location>
</feature>
<sequence length="147" mass="17144">MALCVWRRKRRRRRLQPWDSAESDRVYCSYQKMSENKGTKRRKEIENEGPELTVQAKKHAASASDVTELFSNQRSVETIFQDINEAVNVILTAYTETLSERTAVNANHAHQLDKLLEDVRAMEIYLKQKKEDLRHKLTMIASALHTE</sequence>
<dbReference type="OMA" id="CDNSPAK"/>
<dbReference type="InParanoid" id="A0A4W3GTU3"/>
<name>A0A4W3GTU3_CALMI</name>